<evidence type="ECO:0000313" key="2">
    <source>
        <dbReference type="Proteomes" id="UP000191500"/>
    </source>
</evidence>
<dbReference type="Proteomes" id="UP000191500">
    <property type="component" value="Unassembled WGS sequence"/>
</dbReference>
<comment type="caution">
    <text evidence="1">The sequence shown here is derived from an EMBL/GenBank/DDBJ whole genome shotgun (WGS) entry which is preliminary data.</text>
</comment>
<proteinExistence type="predicted"/>
<reference evidence="2" key="1">
    <citation type="journal article" date="2017" name="Nat. Microbiol.">
        <title>Global analysis of biosynthetic gene clusters reveals vast potential of secondary metabolite production in Penicillium species.</title>
        <authorList>
            <person name="Nielsen J.C."/>
            <person name="Grijseels S."/>
            <person name="Prigent S."/>
            <person name="Ji B."/>
            <person name="Dainat J."/>
            <person name="Nielsen K.F."/>
            <person name="Frisvad J.C."/>
            <person name="Workman M."/>
            <person name="Nielsen J."/>
        </authorList>
    </citation>
    <scope>NUCLEOTIDE SEQUENCE [LARGE SCALE GENOMIC DNA]</scope>
    <source>
        <strain evidence="2">IBT 31321</strain>
    </source>
</reference>
<gene>
    <name evidence="1" type="ORF">PENCOP_c004G04223</name>
</gene>
<dbReference type="EMBL" id="MDDG01000004">
    <property type="protein sequence ID" value="OQE42406.1"/>
    <property type="molecule type" value="Genomic_DNA"/>
</dbReference>
<keyword evidence="2" id="KW-1185">Reference proteome</keyword>
<accession>A0A1V6UVI4</accession>
<organism evidence="1 2">
    <name type="scientific">Penicillium coprophilum</name>
    <dbReference type="NCBI Taxonomy" id="36646"/>
    <lineage>
        <taxon>Eukaryota</taxon>
        <taxon>Fungi</taxon>
        <taxon>Dikarya</taxon>
        <taxon>Ascomycota</taxon>
        <taxon>Pezizomycotina</taxon>
        <taxon>Eurotiomycetes</taxon>
        <taxon>Eurotiomycetidae</taxon>
        <taxon>Eurotiales</taxon>
        <taxon>Aspergillaceae</taxon>
        <taxon>Penicillium</taxon>
    </lineage>
</organism>
<evidence type="ECO:0000313" key="1">
    <source>
        <dbReference type="EMBL" id="OQE42406.1"/>
    </source>
</evidence>
<dbReference type="AlphaFoldDB" id="A0A1V6UVI4"/>
<name>A0A1V6UVI4_9EURO</name>
<protein>
    <submittedName>
        <fullName evidence="1">Uncharacterized protein</fullName>
    </submittedName>
</protein>
<sequence>MPTFTTLPVPSQPTYALKYTNLNSKVFTTSDKMRFGYLLLALPYLCLAAPISDYASIDARGGGCARGVDSADCGGHQAYKREELDARGGGCARGVDSADCGGHQAYKREELDARGGGCARGVDSADCGGHQAY</sequence>